<proteinExistence type="predicted"/>
<dbReference type="AlphaFoldDB" id="A0A383DBU2"/>
<organism evidence="1">
    <name type="scientific">marine metagenome</name>
    <dbReference type="NCBI Taxonomy" id="408172"/>
    <lineage>
        <taxon>unclassified sequences</taxon>
        <taxon>metagenomes</taxon>
        <taxon>ecological metagenomes</taxon>
    </lineage>
</organism>
<accession>A0A383DBU2</accession>
<protein>
    <submittedName>
        <fullName evidence="1">Uncharacterized protein</fullName>
    </submittedName>
</protein>
<reference evidence="1" key="1">
    <citation type="submission" date="2018-05" db="EMBL/GenBank/DDBJ databases">
        <authorList>
            <person name="Lanie J.A."/>
            <person name="Ng W.-L."/>
            <person name="Kazmierczak K.M."/>
            <person name="Andrzejewski T.M."/>
            <person name="Davidsen T.M."/>
            <person name="Wayne K.J."/>
            <person name="Tettelin H."/>
            <person name="Glass J.I."/>
            <person name="Rusch D."/>
            <person name="Podicherti R."/>
            <person name="Tsui H.-C.T."/>
            <person name="Winkler M.E."/>
        </authorList>
    </citation>
    <scope>NUCLEOTIDE SEQUENCE</scope>
</reference>
<name>A0A383DBU2_9ZZZZ</name>
<gene>
    <name evidence="1" type="ORF">METZ01_LOCUS494668</name>
</gene>
<dbReference type="EMBL" id="UINC01215898">
    <property type="protein sequence ID" value="SVE41814.1"/>
    <property type="molecule type" value="Genomic_DNA"/>
</dbReference>
<sequence>MTIYIEGEERYESALNVLDKIVTDKLGQMEDDAFEHCSAAEYEDIKDSFRLIKSIVLQYVANETVKELIKNTKK</sequence>
<evidence type="ECO:0000313" key="1">
    <source>
        <dbReference type="EMBL" id="SVE41814.1"/>
    </source>
</evidence>